<evidence type="ECO:0000256" key="6">
    <source>
        <dbReference type="ARBA" id="ARBA00047939"/>
    </source>
</evidence>
<feature type="domain" description="Fido" evidence="8">
    <location>
        <begin position="47"/>
        <end position="192"/>
    </location>
</feature>
<dbReference type="RefSeq" id="WP_377260338.1">
    <property type="nucleotide sequence ID" value="NZ_JBHMAA010000013.1"/>
</dbReference>
<dbReference type="PANTHER" id="PTHR39560:SF1">
    <property type="entry name" value="PROTEIN ADENYLYLTRANSFERASE FIC-RELATED"/>
    <property type="match status" value="1"/>
</dbReference>
<evidence type="ECO:0000256" key="2">
    <source>
        <dbReference type="ARBA" id="ARBA00022695"/>
    </source>
</evidence>
<dbReference type="SUPFAM" id="SSF140931">
    <property type="entry name" value="Fic-like"/>
    <property type="match status" value="1"/>
</dbReference>
<proteinExistence type="predicted"/>
<evidence type="ECO:0000256" key="4">
    <source>
        <dbReference type="ARBA" id="ARBA00022840"/>
    </source>
</evidence>
<name>A0ABV6AJ81_9HYPH</name>
<keyword evidence="1" id="KW-0808">Transferase</keyword>
<keyword evidence="3" id="KW-0547">Nucleotide-binding</keyword>
<dbReference type="Proteomes" id="UP001589692">
    <property type="component" value="Unassembled WGS sequence"/>
</dbReference>
<protein>
    <recommendedName>
        <fullName evidence="5">protein adenylyltransferase</fullName>
        <ecNumber evidence="5">2.7.7.108</ecNumber>
    </recommendedName>
</protein>
<organism evidence="9 10">
    <name type="scientific">Rhizobium puerariae</name>
    <dbReference type="NCBI Taxonomy" id="1585791"/>
    <lineage>
        <taxon>Bacteria</taxon>
        <taxon>Pseudomonadati</taxon>
        <taxon>Pseudomonadota</taxon>
        <taxon>Alphaproteobacteria</taxon>
        <taxon>Hyphomicrobiales</taxon>
        <taxon>Rhizobiaceae</taxon>
        <taxon>Rhizobium/Agrobacterium group</taxon>
        <taxon>Rhizobium</taxon>
    </lineage>
</organism>
<dbReference type="PROSITE" id="PS51459">
    <property type="entry name" value="FIDO"/>
    <property type="match status" value="1"/>
</dbReference>
<comment type="catalytic activity">
    <reaction evidence="6">
        <text>L-threonyl-[protein] + ATP = 3-O-(5'-adenylyl)-L-threonyl-[protein] + diphosphate</text>
        <dbReference type="Rhea" id="RHEA:54292"/>
        <dbReference type="Rhea" id="RHEA-COMP:11060"/>
        <dbReference type="Rhea" id="RHEA-COMP:13847"/>
        <dbReference type="ChEBI" id="CHEBI:30013"/>
        <dbReference type="ChEBI" id="CHEBI:30616"/>
        <dbReference type="ChEBI" id="CHEBI:33019"/>
        <dbReference type="ChEBI" id="CHEBI:138113"/>
        <dbReference type="EC" id="2.7.7.108"/>
    </reaction>
</comment>
<accession>A0ABV6AJ81</accession>
<gene>
    <name evidence="9" type="ORF">ACFFP0_11040</name>
</gene>
<sequence length="192" mass="21738">MSGDPYVYPGTKILSNKLDIRDPAELDFAERRFSTIRARQGIPQGNFDLKHLKAIHRHLFQDLYEWAGEIRTVEISKGESQFQFRQYIETGMADVHSRLAKSGFLRGLERSAFAAEAGRIIGDVNYVHPFREGNGRTQLQYLKQLAEGAGHSLDLTKIDVVGWLAASKEAHRARYDLMGRTIDDALRMTSNA</sequence>
<comment type="catalytic activity">
    <reaction evidence="7">
        <text>L-tyrosyl-[protein] + ATP = O-(5'-adenylyl)-L-tyrosyl-[protein] + diphosphate</text>
        <dbReference type="Rhea" id="RHEA:54288"/>
        <dbReference type="Rhea" id="RHEA-COMP:10136"/>
        <dbReference type="Rhea" id="RHEA-COMP:13846"/>
        <dbReference type="ChEBI" id="CHEBI:30616"/>
        <dbReference type="ChEBI" id="CHEBI:33019"/>
        <dbReference type="ChEBI" id="CHEBI:46858"/>
        <dbReference type="ChEBI" id="CHEBI:83624"/>
        <dbReference type="EC" id="2.7.7.108"/>
    </reaction>
</comment>
<keyword evidence="10" id="KW-1185">Reference proteome</keyword>
<evidence type="ECO:0000256" key="7">
    <source>
        <dbReference type="ARBA" id="ARBA00048696"/>
    </source>
</evidence>
<reference evidence="9 10" key="1">
    <citation type="submission" date="2024-09" db="EMBL/GenBank/DDBJ databases">
        <authorList>
            <person name="Sun Q."/>
            <person name="Mori K."/>
        </authorList>
    </citation>
    <scope>NUCLEOTIDE SEQUENCE [LARGE SCALE GENOMIC DNA]</scope>
    <source>
        <strain evidence="9 10">TBRC 4938</strain>
    </source>
</reference>
<evidence type="ECO:0000256" key="5">
    <source>
        <dbReference type="ARBA" id="ARBA00034531"/>
    </source>
</evidence>
<dbReference type="Pfam" id="PF02661">
    <property type="entry name" value="Fic"/>
    <property type="match status" value="1"/>
</dbReference>
<dbReference type="EC" id="2.7.7.108" evidence="5"/>
<keyword evidence="4" id="KW-0067">ATP-binding</keyword>
<dbReference type="InterPro" id="IPR036597">
    <property type="entry name" value="Fido-like_dom_sf"/>
</dbReference>
<evidence type="ECO:0000313" key="9">
    <source>
        <dbReference type="EMBL" id="MFB9949388.1"/>
    </source>
</evidence>
<evidence type="ECO:0000259" key="8">
    <source>
        <dbReference type="PROSITE" id="PS51459"/>
    </source>
</evidence>
<comment type="caution">
    <text evidence="9">The sequence shown here is derived from an EMBL/GenBank/DDBJ whole genome shotgun (WGS) entry which is preliminary data.</text>
</comment>
<evidence type="ECO:0000256" key="1">
    <source>
        <dbReference type="ARBA" id="ARBA00022679"/>
    </source>
</evidence>
<evidence type="ECO:0000313" key="10">
    <source>
        <dbReference type="Proteomes" id="UP001589692"/>
    </source>
</evidence>
<dbReference type="EMBL" id="JBHMAA010000013">
    <property type="protein sequence ID" value="MFB9949388.1"/>
    <property type="molecule type" value="Genomic_DNA"/>
</dbReference>
<dbReference type="PANTHER" id="PTHR39560">
    <property type="entry name" value="PROTEIN ADENYLYLTRANSFERASE FIC-RELATED"/>
    <property type="match status" value="1"/>
</dbReference>
<keyword evidence="2" id="KW-0548">Nucleotidyltransferase</keyword>
<dbReference type="InterPro" id="IPR003812">
    <property type="entry name" value="Fido"/>
</dbReference>
<evidence type="ECO:0000256" key="3">
    <source>
        <dbReference type="ARBA" id="ARBA00022741"/>
    </source>
</evidence>
<dbReference type="Gene3D" id="1.10.3290.10">
    <property type="entry name" value="Fido-like domain"/>
    <property type="match status" value="1"/>
</dbReference>